<reference evidence="2 3" key="1">
    <citation type="submission" date="2018-11" db="EMBL/GenBank/DDBJ databases">
        <title>Genomic Encyclopedia of Type Strains, Phase IV (KMG-IV): sequencing the most valuable type-strain genomes for metagenomic binning, comparative biology and taxonomic classification.</title>
        <authorList>
            <person name="Goeker M."/>
        </authorList>
    </citation>
    <scope>NUCLEOTIDE SEQUENCE [LARGE SCALE GENOMIC DNA]</scope>
    <source>
        <strain evidence="2 3">DSM 101684</strain>
    </source>
</reference>
<evidence type="ECO:0000256" key="1">
    <source>
        <dbReference type="SAM" id="MobiDB-lite"/>
    </source>
</evidence>
<dbReference type="SUPFAM" id="SSF52540">
    <property type="entry name" value="P-loop containing nucleoside triphosphate hydrolases"/>
    <property type="match status" value="1"/>
</dbReference>
<organism evidence="2 3">
    <name type="scientific">Tibeticola sediminis</name>
    <dbReference type="NCBI Taxonomy" id="1917811"/>
    <lineage>
        <taxon>Bacteria</taxon>
        <taxon>Pseudomonadati</taxon>
        <taxon>Pseudomonadota</taxon>
        <taxon>Betaproteobacteria</taxon>
        <taxon>Burkholderiales</taxon>
        <taxon>Comamonadaceae</taxon>
        <taxon>Tibeticola</taxon>
    </lineage>
</organism>
<dbReference type="AlphaFoldDB" id="A0A3N4UT11"/>
<dbReference type="InterPro" id="IPR027417">
    <property type="entry name" value="P-loop_NTPase"/>
</dbReference>
<feature type="region of interest" description="Disordered" evidence="1">
    <location>
        <begin position="178"/>
        <end position="201"/>
    </location>
</feature>
<sequence>MPAVSPVPPTSRLSTPVSGSEAGLAASVDGVQAAPQGWRTRPDVWRADALGTAPVRVCATGHAALDAVLPGGGWPLGALVEVLQRAPTQALWRLLAPALSALDGAVVLVGAPLPPFAPALEAQGIAAQRLLWVRARTPVERAWAARQALGCAEVGAVLLWLHGPLFAGAAGDGAAEDAVAMPVPTPPSASPQPPRARRVAEPPSEALLLRRLHLAAQGSGRLLVALRPEAAQAAPSCAVLRLAVQAEGDERLRVQLLKRRGPPLAEPLGLPRFPARLQALLAAQPVYRARLRAGMARGAVTAPTPTTASAPMPAPVAAPATESLPASVSAGPGGSPQPLALA</sequence>
<proteinExistence type="predicted"/>
<gene>
    <name evidence="2" type="ORF">EDC62_0899</name>
</gene>
<feature type="region of interest" description="Disordered" evidence="1">
    <location>
        <begin position="301"/>
        <end position="342"/>
    </location>
</feature>
<keyword evidence="3" id="KW-1185">Reference proteome</keyword>
<dbReference type="OrthoDB" id="9811176at2"/>
<evidence type="ECO:0000313" key="3">
    <source>
        <dbReference type="Proteomes" id="UP000272193"/>
    </source>
</evidence>
<feature type="compositionally biased region" description="Low complexity" evidence="1">
    <location>
        <begin position="301"/>
        <end position="321"/>
    </location>
</feature>
<protein>
    <submittedName>
        <fullName evidence="2">Protein ImuA</fullName>
    </submittedName>
</protein>
<accession>A0A3N4UT11</accession>
<dbReference type="Proteomes" id="UP000272193">
    <property type="component" value="Unassembled WGS sequence"/>
</dbReference>
<evidence type="ECO:0000313" key="2">
    <source>
        <dbReference type="EMBL" id="RPE73188.1"/>
    </source>
</evidence>
<name>A0A3N4UT11_9BURK</name>
<comment type="caution">
    <text evidence="2">The sequence shown here is derived from an EMBL/GenBank/DDBJ whole genome shotgun (WGS) entry which is preliminary data.</text>
</comment>
<dbReference type="EMBL" id="RKQL01000001">
    <property type="protein sequence ID" value="RPE73188.1"/>
    <property type="molecule type" value="Genomic_DNA"/>
</dbReference>
<dbReference type="RefSeq" id="WP_124220858.1">
    <property type="nucleotide sequence ID" value="NZ_RKQL01000001.1"/>
</dbReference>
<feature type="compositionally biased region" description="Pro residues" evidence="1">
    <location>
        <begin position="183"/>
        <end position="194"/>
    </location>
</feature>
<dbReference type="Gene3D" id="3.40.50.300">
    <property type="entry name" value="P-loop containing nucleotide triphosphate hydrolases"/>
    <property type="match status" value="1"/>
</dbReference>
<feature type="region of interest" description="Disordered" evidence="1">
    <location>
        <begin position="1"/>
        <end position="20"/>
    </location>
</feature>